<protein>
    <recommendedName>
        <fullName evidence="2">Fibrinogen C-terminal domain-containing protein</fullName>
    </recommendedName>
</protein>
<dbReference type="AlphaFoldDB" id="A0A6J8C5M6"/>
<reference evidence="3 4" key="1">
    <citation type="submission" date="2020-06" db="EMBL/GenBank/DDBJ databases">
        <authorList>
            <person name="Li R."/>
            <person name="Bekaert M."/>
        </authorList>
    </citation>
    <scope>NUCLEOTIDE SEQUENCE [LARGE SCALE GENOMIC DNA]</scope>
    <source>
        <strain evidence="4">wild</strain>
    </source>
</reference>
<name>A0A6J8C5M6_MYTCO</name>
<dbReference type="SMART" id="SM00186">
    <property type="entry name" value="FBG"/>
    <property type="match status" value="1"/>
</dbReference>
<dbReference type="OrthoDB" id="6275059at2759"/>
<keyword evidence="1" id="KW-1133">Transmembrane helix</keyword>
<dbReference type="GO" id="GO:0005615">
    <property type="term" value="C:extracellular space"/>
    <property type="evidence" value="ECO:0007669"/>
    <property type="project" value="TreeGrafter"/>
</dbReference>
<dbReference type="Gene3D" id="3.90.215.10">
    <property type="entry name" value="Gamma Fibrinogen, chain A, domain 1"/>
    <property type="match status" value="1"/>
</dbReference>
<dbReference type="Pfam" id="PF00147">
    <property type="entry name" value="Fibrinogen_C"/>
    <property type="match status" value="1"/>
</dbReference>
<dbReference type="InterPro" id="IPR036056">
    <property type="entry name" value="Fibrinogen-like_C"/>
</dbReference>
<dbReference type="PROSITE" id="PS51406">
    <property type="entry name" value="FIBRINOGEN_C_2"/>
    <property type="match status" value="1"/>
</dbReference>
<organism evidence="3 4">
    <name type="scientific">Mytilus coruscus</name>
    <name type="common">Sea mussel</name>
    <dbReference type="NCBI Taxonomy" id="42192"/>
    <lineage>
        <taxon>Eukaryota</taxon>
        <taxon>Metazoa</taxon>
        <taxon>Spiralia</taxon>
        <taxon>Lophotrochozoa</taxon>
        <taxon>Mollusca</taxon>
        <taxon>Bivalvia</taxon>
        <taxon>Autobranchia</taxon>
        <taxon>Pteriomorphia</taxon>
        <taxon>Mytilida</taxon>
        <taxon>Mytiloidea</taxon>
        <taxon>Mytilidae</taxon>
        <taxon>Mytilinae</taxon>
        <taxon>Mytilus</taxon>
    </lineage>
</organism>
<feature type="domain" description="Fibrinogen C-terminal" evidence="2">
    <location>
        <begin position="60"/>
        <end position="152"/>
    </location>
</feature>
<evidence type="ECO:0000313" key="4">
    <source>
        <dbReference type="Proteomes" id="UP000507470"/>
    </source>
</evidence>
<dbReference type="SUPFAM" id="SSF56496">
    <property type="entry name" value="Fibrinogen C-terminal domain-like"/>
    <property type="match status" value="1"/>
</dbReference>
<dbReference type="InterPro" id="IPR050373">
    <property type="entry name" value="Fibrinogen_C-term_domain"/>
</dbReference>
<accession>A0A6J8C5M6</accession>
<gene>
    <name evidence="3" type="ORF">MCOR_25800</name>
</gene>
<proteinExistence type="predicted"/>
<dbReference type="Proteomes" id="UP000507470">
    <property type="component" value="Unassembled WGS sequence"/>
</dbReference>
<keyword evidence="1" id="KW-0472">Membrane</keyword>
<feature type="transmembrane region" description="Helical" evidence="1">
    <location>
        <begin position="23"/>
        <end position="43"/>
    </location>
</feature>
<sequence length="152" mass="17190">MKNFAKDTSKTVKLATEIKNMLNSLYCAFELSIVQVCVGIAKAKTAMRRLIKRSRLSLKVIQKRFDGSVEFTRNWNGYENGFGSINGEFWLGNKNIAQLTSGGSHELRIDLEDWDGNKRYAVFKNFTIGDASTKYRLNINGYSGNAGKYNKI</sequence>
<dbReference type="PANTHER" id="PTHR19143">
    <property type="entry name" value="FIBRINOGEN/TENASCIN/ANGIOPOEITIN"/>
    <property type="match status" value="1"/>
</dbReference>
<dbReference type="InterPro" id="IPR002181">
    <property type="entry name" value="Fibrinogen_a/b/g_C_dom"/>
</dbReference>
<dbReference type="EMBL" id="CACVKT020004598">
    <property type="protein sequence ID" value="CAC5390721.1"/>
    <property type="molecule type" value="Genomic_DNA"/>
</dbReference>
<evidence type="ECO:0000259" key="2">
    <source>
        <dbReference type="PROSITE" id="PS51406"/>
    </source>
</evidence>
<keyword evidence="1" id="KW-0812">Transmembrane</keyword>
<evidence type="ECO:0000256" key="1">
    <source>
        <dbReference type="SAM" id="Phobius"/>
    </source>
</evidence>
<keyword evidence="4" id="KW-1185">Reference proteome</keyword>
<evidence type="ECO:0000313" key="3">
    <source>
        <dbReference type="EMBL" id="CAC5390721.1"/>
    </source>
</evidence>
<dbReference type="PANTHER" id="PTHR19143:SF394">
    <property type="entry name" value="ANGIOPOIETIN-RELATED PROTEIN 3-LIKE"/>
    <property type="match status" value="1"/>
</dbReference>
<dbReference type="InterPro" id="IPR014716">
    <property type="entry name" value="Fibrinogen_a/b/g_C_1"/>
</dbReference>